<evidence type="ECO:0000259" key="1">
    <source>
        <dbReference type="Pfam" id="PF06974"/>
    </source>
</evidence>
<feature type="domain" description="O-acyltransferase WSD1 C-terminal" evidence="1">
    <location>
        <begin position="275"/>
        <end position="417"/>
    </location>
</feature>
<accession>A0A1H6K575</accession>
<sequence length="420" mass="44776">MARRLSAVDAQMYWMAAKIHSDQFLLYGFAGPVPDVGAVVRELRTRAGLCADLRLRISDRNPMTYPRWVSADVSASQFVVHDAGARWSECLAAVAGLDDDQLDPRAMAWRLHVFPDVDEMPGAGRGTVAVMQVVHALADGVRASALAAWLFGRAVPVPAVDPPRRLQALAMPVRGYRAARTHRQLVRDTEAGLVPGPAESCPVLQCNSRPEGRRSLRTVVLQRSQVPGPTVTVGVLAAMSTALTGHLRAAGEDPSQLGAEVPMAKAGKRFSHNHFGNVGVKLYPDLPFAERADRIAADLERRRQRAAHPAMVAADRAFAATPAPLLRWGVGLFGPARRSSTVTGNTVVSSVNRGPADLHFGGAPVVLTAGYPSLSPMMGLTHGVHGIGDTIAVSVHAAESAIGDIDAYTERLAHALNRPS</sequence>
<dbReference type="Proteomes" id="UP000182915">
    <property type="component" value="Chromosome I"/>
</dbReference>
<organism evidence="2 3">
    <name type="scientific">Mycolicibacterium rutilum</name>
    <name type="common">Mycobacterium rutilum</name>
    <dbReference type="NCBI Taxonomy" id="370526"/>
    <lineage>
        <taxon>Bacteria</taxon>
        <taxon>Bacillati</taxon>
        <taxon>Actinomycetota</taxon>
        <taxon>Actinomycetes</taxon>
        <taxon>Mycobacteriales</taxon>
        <taxon>Mycobacteriaceae</taxon>
        <taxon>Mycolicibacterium</taxon>
    </lineage>
</organism>
<dbReference type="InterPro" id="IPR009721">
    <property type="entry name" value="O-acyltransferase_WSD1_C"/>
</dbReference>
<protein>
    <recommendedName>
        <fullName evidence="1">O-acyltransferase WSD1 C-terminal domain-containing protein</fullName>
    </recommendedName>
</protein>
<proteinExistence type="predicted"/>
<gene>
    <name evidence="2" type="ORF">SAMN04489835_2853</name>
</gene>
<reference evidence="3" key="1">
    <citation type="submission" date="2016-10" db="EMBL/GenBank/DDBJ databases">
        <authorList>
            <person name="Varghese N."/>
            <person name="Submissions S."/>
        </authorList>
    </citation>
    <scope>NUCLEOTIDE SEQUENCE [LARGE SCALE GENOMIC DNA]</scope>
    <source>
        <strain evidence="3">DSM 45405</strain>
    </source>
</reference>
<keyword evidence="3" id="KW-1185">Reference proteome</keyword>
<name>A0A1H6K575_MYCRU</name>
<dbReference type="AlphaFoldDB" id="A0A1H6K575"/>
<dbReference type="Pfam" id="PF06974">
    <property type="entry name" value="WS_DGAT_C"/>
    <property type="match status" value="1"/>
</dbReference>
<dbReference type="STRING" id="370526.SAMN04489835_2853"/>
<dbReference type="EMBL" id="LT629971">
    <property type="protein sequence ID" value="SEH68452.1"/>
    <property type="molecule type" value="Genomic_DNA"/>
</dbReference>
<evidence type="ECO:0000313" key="2">
    <source>
        <dbReference type="EMBL" id="SEH68452.1"/>
    </source>
</evidence>
<evidence type="ECO:0000313" key="3">
    <source>
        <dbReference type="Proteomes" id="UP000182915"/>
    </source>
</evidence>